<dbReference type="AlphaFoldDB" id="A0A1D8TU10"/>
<dbReference type="KEGG" id="mpro:BJP34_18290"/>
<dbReference type="STRING" id="1458985.BJP34_18290"/>
<dbReference type="Proteomes" id="UP000177870">
    <property type="component" value="Chromosome"/>
</dbReference>
<dbReference type="InterPro" id="IPR058651">
    <property type="entry name" value="HTH_VMAP-M9"/>
</dbReference>
<reference evidence="3" key="1">
    <citation type="submission" date="2016-10" db="EMBL/GenBank/DDBJ databases">
        <title>Comparative genomics uncovers the prolific and rare metabolic potential of the cyanobacterial genus Moorea.</title>
        <authorList>
            <person name="Leao T."/>
            <person name="Castelao G."/>
            <person name="Korobeynikov A."/>
            <person name="Monroe E.A."/>
            <person name="Podell S."/>
            <person name="Glukhov E."/>
            <person name="Allen E."/>
            <person name="Gerwick W.H."/>
            <person name="Gerwick L."/>
        </authorList>
    </citation>
    <scope>NUCLEOTIDE SEQUENCE [LARGE SCALE GENOMIC DNA]</scope>
    <source>
        <strain evidence="3">PAL-8-15-08-1</strain>
    </source>
</reference>
<dbReference type="EMBL" id="CP017599">
    <property type="protein sequence ID" value="AOX01132.1"/>
    <property type="molecule type" value="Genomic_DNA"/>
</dbReference>
<evidence type="ECO:0000259" key="1">
    <source>
        <dbReference type="Pfam" id="PF26355"/>
    </source>
</evidence>
<proteinExistence type="predicted"/>
<sequence length="462" mass="52918">MMADEALAVLDTILPDYSFSNLQETVFCEVWEGKTYAEIAESCGYEHSYIRDVGFKLWQRLSVALKQKVTKSNVRSVLRRYSRAQLSSLGIYGYHDRIKSSFGNSLYPALVPELDFPSGPVPLNSNLYIERPPIEALTYAEVRKPGSLIHIKGPRQKGKTSLVRRIVAYANKQGFRTVTLSLHRADSQVFTNLDKFLRWFCANVTRQLGLSLQLDHYWDSDIGSKVSCTTYFEDYLLEEVDRPIVIALDEVNQIFEYPELSRDFLSLLRSWYEDGRELEIWQKVRWVIAHATDVYVPLKLNQSPFNVGLAIKLPEFTNEQVLDLAQRHGLNWVKGDQAMKRLDPLVTMVGRCPSLIRLALYHLTKQDVSLEKLLEEAPTQTGIYSNYLRYYLAALLPHTDLVAAFKEVVMATESVELEALTAYKLESLGLIRIQGNRATSSCELYRLFFRNQFLNGIRVSGD</sequence>
<accession>A0A1D8TU10</accession>
<dbReference type="SUPFAM" id="SSF52540">
    <property type="entry name" value="P-loop containing nucleoside triphosphate hydrolases"/>
    <property type="match status" value="1"/>
</dbReference>
<dbReference type="InterPro" id="IPR027417">
    <property type="entry name" value="P-loop_NTPase"/>
</dbReference>
<feature type="domain" description="vWA-MoxR associated protein N-terminal HTH" evidence="1">
    <location>
        <begin position="5"/>
        <end position="81"/>
    </location>
</feature>
<dbReference type="Gene3D" id="3.40.50.300">
    <property type="entry name" value="P-loop containing nucleotide triphosphate hydrolases"/>
    <property type="match status" value="1"/>
</dbReference>
<dbReference type="Pfam" id="PF26355">
    <property type="entry name" value="HTH_VMAP-M9"/>
    <property type="match status" value="1"/>
</dbReference>
<protein>
    <recommendedName>
        <fullName evidence="1">vWA-MoxR associated protein N-terminal HTH domain-containing protein</fullName>
    </recommendedName>
</protein>
<organism evidence="2 3">
    <name type="scientific">Moorena producens PAL-8-15-08-1</name>
    <dbReference type="NCBI Taxonomy" id="1458985"/>
    <lineage>
        <taxon>Bacteria</taxon>
        <taxon>Bacillati</taxon>
        <taxon>Cyanobacteriota</taxon>
        <taxon>Cyanophyceae</taxon>
        <taxon>Coleofasciculales</taxon>
        <taxon>Coleofasciculaceae</taxon>
        <taxon>Moorena</taxon>
    </lineage>
</organism>
<name>A0A1D8TU10_9CYAN</name>
<evidence type="ECO:0000313" key="2">
    <source>
        <dbReference type="EMBL" id="AOX01132.1"/>
    </source>
</evidence>
<gene>
    <name evidence="2" type="ORF">BJP34_18290</name>
</gene>
<dbReference type="Pfam" id="PF14516">
    <property type="entry name" value="AAA_35"/>
    <property type="match status" value="1"/>
</dbReference>
<dbReference type="RefSeq" id="WP_070393582.1">
    <property type="nucleotide sequence ID" value="NZ_CP017599.1"/>
</dbReference>
<evidence type="ECO:0000313" key="3">
    <source>
        <dbReference type="Proteomes" id="UP000177870"/>
    </source>
</evidence>